<dbReference type="Proteomes" id="UP000515153">
    <property type="component" value="Chromosome I"/>
</dbReference>
<dbReference type="AlphaFoldDB" id="A0A6P8B481"/>
<evidence type="ECO:0000313" key="3">
    <source>
        <dbReference type="RefSeq" id="XP_030981997.1"/>
    </source>
</evidence>
<feature type="region of interest" description="Disordered" evidence="1">
    <location>
        <begin position="1"/>
        <end position="23"/>
    </location>
</feature>
<proteinExistence type="predicted"/>
<keyword evidence="2" id="KW-1185">Reference proteome</keyword>
<dbReference type="GeneID" id="41961295"/>
<reference evidence="3" key="2">
    <citation type="submission" date="2019-10" db="EMBL/GenBank/DDBJ databases">
        <authorList>
            <consortium name="NCBI Genome Project"/>
        </authorList>
    </citation>
    <scope>NUCLEOTIDE SEQUENCE</scope>
    <source>
        <strain evidence="3">NI907</strain>
    </source>
</reference>
<organism evidence="2 3">
    <name type="scientific">Pyricularia grisea</name>
    <name type="common">Crabgrass-specific blast fungus</name>
    <name type="synonym">Magnaporthe grisea</name>
    <dbReference type="NCBI Taxonomy" id="148305"/>
    <lineage>
        <taxon>Eukaryota</taxon>
        <taxon>Fungi</taxon>
        <taxon>Dikarya</taxon>
        <taxon>Ascomycota</taxon>
        <taxon>Pezizomycotina</taxon>
        <taxon>Sordariomycetes</taxon>
        <taxon>Sordariomycetidae</taxon>
        <taxon>Magnaporthales</taxon>
        <taxon>Pyriculariaceae</taxon>
        <taxon>Pyricularia</taxon>
    </lineage>
</organism>
<protein>
    <submittedName>
        <fullName evidence="3">Uncharacterized protein</fullName>
    </submittedName>
</protein>
<dbReference type="KEGG" id="pgri:PgNI_06362"/>
<reference evidence="3" key="3">
    <citation type="submission" date="2025-08" db="UniProtKB">
        <authorList>
            <consortium name="RefSeq"/>
        </authorList>
    </citation>
    <scope>IDENTIFICATION</scope>
    <source>
        <strain evidence="3">NI907</strain>
    </source>
</reference>
<gene>
    <name evidence="3" type="ORF">PgNI_06362</name>
</gene>
<accession>A0A6P8B481</accession>
<evidence type="ECO:0000256" key="1">
    <source>
        <dbReference type="SAM" id="MobiDB-lite"/>
    </source>
</evidence>
<name>A0A6P8B481_PYRGI</name>
<sequence length="65" mass="7238">MNWLPPSRNLSGPPGINDGIHTSNPFAPCKAKNLLSRLLFVRMAPLRWKPSSPESANKSLRNDKI</sequence>
<dbReference type="RefSeq" id="XP_030981997.1">
    <property type="nucleotide sequence ID" value="XM_031126386.1"/>
</dbReference>
<reference evidence="2 3" key="1">
    <citation type="journal article" date="2019" name="Mol. Biol. Evol.">
        <title>Blast fungal genomes show frequent chromosomal changes, gene gains and losses, and effector gene turnover.</title>
        <authorList>
            <person name="Gomez Luciano L.B."/>
            <person name="Jason Tsai I."/>
            <person name="Chuma I."/>
            <person name="Tosa Y."/>
            <person name="Chen Y.H."/>
            <person name="Li J.Y."/>
            <person name="Li M.Y."/>
            <person name="Jade Lu M.Y."/>
            <person name="Nakayashiki H."/>
            <person name="Li W.H."/>
        </authorList>
    </citation>
    <scope>NUCLEOTIDE SEQUENCE [LARGE SCALE GENOMIC DNA]</scope>
    <source>
        <strain evidence="2 3">NI907</strain>
    </source>
</reference>
<evidence type="ECO:0000313" key="2">
    <source>
        <dbReference type="Proteomes" id="UP000515153"/>
    </source>
</evidence>